<dbReference type="Proteomes" id="UP001497472">
    <property type="component" value="Unassembled WGS sequence"/>
</dbReference>
<sequence length="665" mass="75871">MTRHMAIDSQNIFNPITPTSDDTKKQKTKPSKINSSKLGINERYRRLIPYMTFYYANDIATPSTVPQQESKSVEVEKAEIIETGNIVPSQREERVIHSYLRHKNIPRYQGNRLTQHNIASANPNKLYFKEVPPSYYQSNKFSPNYNPLLIEHNIQAEREREYERFIAKPMKSPSAPFSQATRKPFLNLYQNDDANIQYYLSDKEPAPKYKLVPYEQTPPVKNVPQYESLEHINHYNLPVQSPKETVYIKPKPTQPHYIYYNENEQYRPKKPPTTISEMYYEKQTAVPPQEPVVESGFRPIIASKPYTTEAPQYTPVYHQVPVERPSEEVIRKPSYQYVLEEPTYISKPTHNEDTKTVSLADLLNSLQINKSIPKPITKENVSASITTLLQVLNALKAQQNEIEAPVLSTPKAFVASKIPVRTTPKPIHTTLDTPPQSVEFEEPYLAQVNSPSQHIDDYPSSGSSQQYPQPIHSDEEGGTPGRPGVDYPILTVIPPTKFDCKTQRYKGFFADPETRCQVWHYCDLNGGQASFLCPNGTIFSQAALTCDWWFNVRCASTAQLYVLNESLYKFILPHSPKFPEDYSGPLVDKYLTLKFKEMEEQFKKNKNKHTASEKIDNSDEDASSENVPESSTESKGDIEGRAVNEGGVIIESAGSTGNVERLQEK</sequence>
<dbReference type="Pfam" id="PF01607">
    <property type="entry name" value="CBM_14"/>
    <property type="match status" value="1"/>
</dbReference>
<protein>
    <recommendedName>
        <fullName evidence="2">Chitin-binding type-2 domain-containing protein</fullName>
    </recommendedName>
</protein>
<dbReference type="InterPro" id="IPR036508">
    <property type="entry name" value="Chitin-bd_dom_sf"/>
</dbReference>
<dbReference type="SMART" id="SM00494">
    <property type="entry name" value="ChtBD2"/>
    <property type="match status" value="1"/>
</dbReference>
<feature type="region of interest" description="Disordered" evidence="1">
    <location>
        <begin position="604"/>
        <end position="665"/>
    </location>
</feature>
<reference evidence="3 4" key="1">
    <citation type="submission" date="2023-11" db="EMBL/GenBank/DDBJ databases">
        <authorList>
            <person name="Okamura Y."/>
        </authorList>
    </citation>
    <scope>NUCLEOTIDE SEQUENCE [LARGE SCALE GENOMIC DNA]</scope>
</reference>
<feature type="region of interest" description="Disordered" evidence="1">
    <location>
        <begin position="450"/>
        <end position="484"/>
    </location>
</feature>
<dbReference type="InterPro" id="IPR052976">
    <property type="entry name" value="Scoloptoxin-like"/>
</dbReference>
<name>A0AAV1J3M4_9NEOP</name>
<dbReference type="PANTHER" id="PTHR22933">
    <property type="entry name" value="FI18007P1-RELATED"/>
    <property type="match status" value="1"/>
</dbReference>
<dbReference type="InterPro" id="IPR002557">
    <property type="entry name" value="Chitin-bd_dom"/>
</dbReference>
<feature type="compositionally biased region" description="Basic and acidic residues" evidence="1">
    <location>
        <begin position="632"/>
        <end position="642"/>
    </location>
</feature>
<dbReference type="Gene3D" id="2.170.140.10">
    <property type="entry name" value="Chitin binding domain"/>
    <property type="match status" value="1"/>
</dbReference>
<dbReference type="GO" id="GO:0008061">
    <property type="term" value="F:chitin binding"/>
    <property type="evidence" value="ECO:0007669"/>
    <property type="project" value="InterPro"/>
</dbReference>
<dbReference type="PANTHER" id="PTHR22933:SF18">
    <property type="match status" value="1"/>
</dbReference>
<dbReference type="PROSITE" id="PS50940">
    <property type="entry name" value="CHIT_BIND_II"/>
    <property type="match status" value="1"/>
</dbReference>
<dbReference type="AlphaFoldDB" id="A0AAV1J3M4"/>
<dbReference type="SUPFAM" id="SSF57625">
    <property type="entry name" value="Invertebrate chitin-binding proteins"/>
    <property type="match status" value="1"/>
</dbReference>
<feature type="compositionally biased region" description="Low complexity" evidence="1">
    <location>
        <begin position="458"/>
        <end position="470"/>
    </location>
</feature>
<comment type="caution">
    <text evidence="3">The sequence shown here is derived from an EMBL/GenBank/DDBJ whole genome shotgun (WGS) entry which is preliminary data.</text>
</comment>
<evidence type="ECO:0000259" key="2">
    <source>
        <dbReference type="PROSITE" id="PS50940"/>
    </source>
</evidence>
<feature type="domain" description="Chitin-binding type-2" evidence="2">
    <location>
        <begin position="497"/>
        <end position="556"/>
    </location>
</feature>
<dbReference type="EMBL" id="CAVLEF010000005">
    <property type="protein sequence ID" value="CAK1544010.1"/>
    <property type="molecule type" value="Genomic_DNA"/>
</dbReference>
<gene>
    <name evidence="3" type="ORF">LNINA_LOCUS3791</name>
</gene>
<feature type="compositionally biased region" description="Polar residues" evidence="1">
    <location>
        <begin position="8"/>
        <end position="20"/>
    </location>
</feature>
<dbReference type="GO" id="GO:0005576">
    <property type="term" value="C:extracellular region"/>
    <property type="evidence" value="ECO:0007669"/>
    <property type="project" value="InterPro"/>
</dbReference>
<keyword evidence="4" id="KW-1185">Reference proteome</keyword>
<evidence type="ECO:0000313" key="4">
    <source>
        <dbReference type="Proteomes" id="UP001497472"/>
    </source>
</evidence>
<evidence type="ECO:0000313" key="3">
    <source>
        <dbReference type="EMBL" id="CAK1544010.1"/>
    </source>
</evidence>
<organism evidence="3 4">
    <name type="scientific">Leptosia nina</name>
    <dbReference type="NCBI Taxonomy" id="320188"/>
    <lineage>
        <taxon>Eukaryota</taxon>
        <taxon>Metazoa</taxon>
        <taxon>Ecdysozoa</taxon>
        <taxon>Arthropoda</taxon>
        <taxon>Hexapoda</taxon>
        <taxon>Insecta</taxon>
        <taxon>Pterygota</taxon>
        <taxon>Neoptera</taxon>
        <taxon>Endopterygota</taxon>
        <taxon>Lepidoptera</taxon>
        <taxon>Glossata</taxon>
        <taxon>Ditrysia</taxon>
        <taxon>Papilionoidea</taxon>
        <taxon>Pieridae</taxon>
        <taxon>Pierinae</taxon>
        <taxon>Leptosia</taxon>
    </lineage>
</organism>
<feature type="region of interest" description="Disordered" evidence="1">
    <location>
        <begin position="1"/>
        <end position="34"/>
    </location>
</feature>
<proteinExistence type="predicted"/>
<evidence type="ECO:0000256" key="1">
    <source>
        <dbReference type="SAM" id="MobiDB-lite"/>
    </source>
</evidence>
<accession>A0AAV1J3M4</accession>